<dbReference type="Pfam" id="PF16199">
    <property type="entry name" value="Radical_SAM_C"/>
    <property type="match status" value="1"/>
</dbReference>
<organism evidence="8">
    <name type="scientific">anaerobic digester metagenome</name>
    <dbReference type="NCBI Taxonomy" id="1263854"/>
    <lineage>
        <taxon>unclassified sequences</taxon>
        <taxon>metagenomes</taxon>
        <taxon>ecological metagenomes</taxon>
    </lineage>
</organism>
<keyword evidence="3" id="KW-0949">S-adenosyl-L-methionine</keyword>
<dbReference type="EMBL" id="CAADRN010000400">
    <property type="protein sequence ID" value="VFU19681.1"/>
    <property type="molecule type" value="Genomic_DNA"/>
</dbReference>
<feature type="domain" description="Radical SAM core" evidence="7">
    <location>
        <begin position="73"/>
        <end position="328"/>
    </location>
</feature>
<evidence type="ECO:0000256" key="1">
    <source>
        <dbReference type="ARBA" id="ARBA00001966"/>
    </source>
</evidence>
<dbReference type="InterPro" id="IPR006638">
    <property type="entry name" value="Elp3/MiaA/NifB-like_rSAM"/>
</dbReference>
<evidence type="ECO:0000256" key="3">
    <source>
        <dbReference type="ARBA" id="ARBA00022691"/>
    </source>
</evidence>
<keyword evidence="5" id="KW-0408">Iron</keyword>
<keyword evidence="2" id="KW-0004">4Fe-4S</keyword>
<reference evidence="8" key="1">
    <citation type="submission" date="2019-03" db="EMBL/GenBank/DDBJ databases">
        <authorList>
            <person name="Hao L."/>
        </authorList>
    </citation>
    <scope>NUCLEOTIDE SEQUENCE</scope>
</reference>
<evidence type="ECO:0000256" key="5">
    <source>
        <dbReference type="ARBA" id="ARBA00023004"/>
    </source>
</evidence>
<dbReference type="InterPro" id="IPR058240">
    <property type="entry name" value="rSAM_sf"/>
</dbReference>
<dbReference type="InterPro" id="IPR032432">
    <property type="entry name" value="Radical_SAM_C"/>
</dbReference>
<comment type="cofactor">
    <cofactor evidence="1">
        <name>[4Fe-4S] cluster</name>
        <dbReference type="ChEBI" id="CHEBI:49883"/>
    </cofactor>
</comment>
<proteinExistence type="predicted"/>
<evidence type="ECO:0000313" key="8">
    <source>
        <dbReference type="EMBL" id="VFU19681.1"/>
    </source>
</evidence>
<dbReference type="NCBIfam" id="TIGR01212">
    <property type="entry name" value="TIGR01212 family radical SAM protein"/>
    <property type="match status" value="1"/>
</dbReference>
<dbReference type="SFLD" id="SFLDG01091">
    <property type="entry name" value="uncharacterized_CHP01210-like"/>
    <property type="match status" value="1"/>
</dbReference>
<evidence type="ECO:0000256" key="6">
    <source>
        <dbReference type="ARBA" id="ARBA00023014"/>
    </source>
</evidence>
<dbReference type="Gene3D" id="3.80.30.20">
    <property type="entry name" value="tm_1862 like domain"/>
    <property type="match status" value="1"/>
</dbReference>
<dbReference type="GO" id="GO:0051539">
    <property type="term" value="F:4 iron, 4 sulfur cluster binding"/>
    <property type="evidence" value="ECO:0007669"/>
    <property type="project" value="UniProtKB-KW"/>
</dbReference>
<dbReference type="PANTHER" id="PTHR11135:SF1">
    <property type="entry name" value="PROTEIN YHCC"/>
    <property type="match status" value="1"/>
</dbReference>
<dbReference type="InterPro" id="IPR023404">
    <property type="entry name" value="rSAM_horseshoe"/>
</dbReference>
<accession>A0A485M6J0</accession>
<dbReference type="PANTHER" id="PTHR11135">
    <property type="entry name" value="HISTONE ACETYLTRANSFERASE-RELATED"/>
    <property type="match status" value="1"/>
</dbReference>
<gene>
    <name evidence="8" type="ORF">SCFA_950003</name>
</gene>
<dbReference type="PROSITE" id="PS51918">
    <property type="entry name" value="RADICAL_SAM"/>
    <property type="match status" value="1"/>
</dbReference>
<keyword evidence="6" id="KW-0411">Iron-sulfur</keyword>
<dbReference type="GO" id="GO:0046872">
    <property type="term" value="F:metal ion binding"/>
    <property type="evidence" value="ECO:0007669"/>
    <property type="project" value="UniProtKB-KW"/>
</dbReference>
<evidence type="ECO:0000259" key="7">
    <source>
        <dbReference type="PROSITE" id="PS51918"/>
    </source>
</evidence>
<dbReference type="Pfam" id="PF04055">
    <property type="entry name" value="Radical_SAM"/>
    <property type="match status" value="1"/>
</dbReference>
<dbReference type="GO" id="GO:0003824">
    <property type="term" value="F:catalytic activity"/>
    <property type="evidence" value="ECO:0007669"/>
    <property type="project" value="InterPro"/>
</dbReference>
<protein>
    <submittedName>
        <fullName evidence="8">Predicted Fe-S oxidoreductase</fullName>
    </submittedName>
</protein>
<dbReference type="SFLD" id="SFLDS00029">
    <property type="entry name" value="Radical_SAM"/>
    <property type="match status" value="2"/>
</dbReference>
<evidence type="ECO:0000256" key="4">
    <source>
        <dbReference type="ARBA" id="ARBA00022723"/>
    </source>
</evidence>
<dbReference type="SFLD" id="SFLDG01086">
    <property type="entry name" value="elongater_protein-like"/>
    <property type="match status" value="1"/>
</dbReference>
<dbReference type="InterPro" id="IPR039661">
    <property type="entry name" value="ELP3"/>
</dbReference>
<evidence type="ECO:0000256" key="2">
    <source>
        <dbReference type="ARBA" id="ARBA00022485"/>
    </source>
</evidence>
<name>A0A485M6J0_9ZZZZ</name>
<sequence>MSCTFYQALSRRRPGSPLVSGKVLLVVPNLGLTKCLQVKRDKYVKFKPERNQRNPMKTRITRYNQYSTHLVKKFGEKVYKLPVNLPGTCPNRDGRVGWGGCIFCDEEGSGFDCLPNTYGVKEQIARNKAFFQKRFKAKKFIIYFQAFTNTYLPLNRFKDNINQAADEDGVVGISVATRPDCVNDRYLDFLFALQEEKKLDINIELGLQTVNYHTLMKINRGHTLAEFIDAVLRIKKYGFETCAHLILNLPWDTCGDAVENARILSALGVEYVKLHSLYIVKGTPLGDLYERGDLEIIPLQEYIERVCSFLAYLDPAVVIQRLVGKGPRESLLFSNWGVSWWLVKQGIEDYLEKHDIHQGKKFDYLNGKAVQDYIKVE</sequence>
<dbReference type="SUPFAM" id="SSF102114">
    <property type="entry name" value="Radical SAM enzymes"/>
    <property type="match status" value="1"/>
</dbReference>
<keyword evidence="4" id="KW-0479">Metal-binding</keyword>
<dbReference type="AlphaFoldDB" id="A0A485M6J0"/>
<dbReference type="InterPro" id="IPR005911">
    <property type="entry name" value="YhcC-like"/>
</dbReference>
<dbReference type="InterPro" id="IPR007197">
    <property type="entry name" value="rSAM"/>
</dbReference>
<dbReference type="SMART" id="SM00729">
    <property type="entry name" value="Elp3"/>
    <property type="match status" value="1"/>
</dbReference>